<dbReference type="InterPro" id="IPR039420">
    <property type="entry name" value="WalR-like"/>
</dbReference>
<comment type="function">
    <text evidence="5">May play the central regulatory role in sporulation. It may be an element of the effector pathway responsible for the activation of sporulation genes in response to nutritional stress. Spo0A may act in concert with spo0H (a sigma factor) to control the expression of some genes that are critical to the sporulation process.</text>
</comment>
<dbReference type="eggNOG" id="COG0745">
    <property type="taxonomic scope" value="Bacteria"/>
</dbReference>
<evidence type="ECO:0000256" key="7">
    <source>
        <dbReference type="PROSITE-ProRule" id="PRU01091"/>
    </source>
</evidence>
<evidence type="ECO:0000256" key="6">
    <source>
        <dbReference type="PROSITE-ProRule" id="PRU00169"/>
    </source>
</evidence>
<evidence type="ECO:0000256" key="2">
    <source>
        <dbReference type="ARBA" id="ARBA00023015"/>
    </source>
</evidence>
<feature type="domain" description="Response regulatory" evidence="8">
    <location>
        <begin position="3"/>
        <end position="118"/>
    </location>
</feature>
<sequence>MQKILVLEDEESIRSFIRVNLKRNGFQAVEACSGEEALEKVEQAGPITVALLDVMLPGIDGFEVCRILKERYPGLGIIMLTAKGQEADKVSGLVLGADDYVVKPFSPKELIARINALIRRLQPFNTQLGGEAENRLCSGIYCICLDKKKFYKGEKEIDLTPKEFEIIKLFLHNVDKAISRDDILNQIWGRHYIGDLKIVDVNIRRIRQKIENDPSNPATLEKVWGYGYRWRGGVENEGH</sequence>
<reference evidence="10 11" key="1">
    <citation type="submission" date="2007-03" db="EMBL/GenBank/DDBJ databases">
        <title>Complete sequence of Desulfotomaculum reducens MI-1.</title>
        <authorList>
            <consortium name="US DOE Joint Genome Institute"/>
            <person name="Copeland A."/>
            <person name="Lucas S."/>
            <person name="Lapidus A."/>
            <person name="Barry K."/>
            <person name="Detter J.C."/>
            <person name="Glavina del Rio T."/>
            <person name="Hammon N."/>
            <person name="Israni S."/>
            <person name="Dalin E."/>
            <person name="Tice H."/>
            <person name="Pitluck S."/>
            <person name="Sims D."/>
            <person name="Brettin T."/>
            <person name="Bruce D."/>
            <person name="Han C."/>
            <person name="Tapia R."/>
            <person name="Schmutz J."/>
            <person name="Larimer F."/>
            <person name="Land M."/>
            <person name="Hauser L."/>
            <person name="Kyrpides N."/>
            <person name="Kim E."/>
            <person name="Tebo B.M."/>
            <person name="Richardson P."/>
        </authorList>
    </citation>
    <scope>NUCLEOTIDE SEQUENCE [LARGE SCALE GENOMIC DNA]</scope>
    <source>
        <strain evidence="10 11">MI-1</strain>
    </source>
</reference>
<keyword evidence="3 7" id="KW-0238">DNA-binding</keyword>
<dbReference type="Gene3D" id="1.10.10.10">
    <property type="entry name" value="Winged helix-like DNA-binding domain superfamily/Winged helix DNA-binding domain"/>
    <property type="match status" value="1"/>
</dbReference>
<dbReference type="InterPro" id="IPR011006">
    <property type="entry name" value="CheY-like_superfamily"/>
</dbReference>
<dbReference type="EMBL" id="CP000612">
    <property type="protein sequence ID" value="ABO51148.1"/>
    <property type="molecule type" value="Genomic_DNA"/>
</dbReference>
<feature type="modified residue" description="4-aspartylphosphate" evidence="6">
    <location>
        <position position="53"/>
    </location>
</feature>
<accession>A4J7U5</accession>
<keyword evidence="6" id="KW-0597">Phosphoprotein</keyword>
<evidence type="ECO:0000256" key="1">
    <source>
        <dbReference type="ARBA" id="ARBA00018672"/>
    </source>
</evidence>
<evidence type="ECO:0000313" key="10">
    <source>
        <dbReference type="EMBL" id="ABO51148.1"/>
    </source>
</evidence>
<dbReference type="SUPFAM" id="SSF52172">
    <property type="entry name" value="CheY-like"/>
    <property type="match status" value="1"/>
</dbReference>
<dbReference type="SMART" id="SM00862">
    <property type="entry name" value="Trans_reg_C"/>
    <property type="match status" value="1"/>
</dbReference>
<dbReference type="PANTHER" id="PTHR48111">
    <property type="entry name" value="REGULATOR OF RPOS"/>
    <property type="match status" value="1"/>
</dbReference>
<dbReference type="PROSITE" id="PS50110">
    <property type="entry name" value="RESPONSE_REGULATORY"/>
    <property type="match status" value="1"/>
</dbReference>
<evidence type="ECO:0000313" key="11">
    <source>
        <dbReference type="Proteomes" id="UP000001556"/>
    </source>
</evidence>
<dbReference type="AlphaFoldDB" id="A4J7U5"/>
<evidence type="ECO:0000259" key="9">
    <source>
        <dbReference type="PROSITE" id="PS51755"/>
    </source>
</evidence>
<evidence type="ECO:0000256" key="5">
    <source>
        <dbReference type="ARBA" id="ARBA00024867"/>
    </source>
</evidence>
<dbReference type="Pfam" id="PF00486">
    <property type="entry name" value="Trans_reg_C"/>
    <property type="match status" value="1"/>
</dbReference>
<dbReference type="Pfam" id="PF00072">
    <property type="entry name" value="Response_reg"/>
    <property type="match status" value="1"/>
</dbReference>
<dbReference type="Proteomes" id="UP000001556">
    <property type="component" value="Chromosome"/>
</dbReference>
<dbReference type="STRING" id="349161.Dred_2641"/>
<keyword evidence="4" id="KW-0804">Transcription</keyword>
<keyword evidence="2" id="KW-0805">Transcription regulation</keyword>
<dbReference type="InterPro" id="IPR001867">
    <property type="entry name" value="OmpR/PhoB-type_DNA-bd"/>
</dbReference>
<feature type="DNA-binding region" description="OmpR/PhoB-type" evidence="7">
    <location>
        <begin position="133"/>
        <end position="232"/>
    </location>
</feature>
<dbReference type="Gene3D" id="3.40.50.2300">
    <property type="match status" value="1"/>
</dbReference>
<dbReference type="GO" id="GO:0032993">
    <property type="term" value="C:protein-DNA complex"/>
    <property type="evidence" value="ECO:0007669"/>
    <property type="project" value="TreeGrafter"/>
</dbReference>
<gene>
    <name evidence="10" type="ordered locus">Dred_2641</name>
</gene>
<dbReference type="KEGG" id="drm:Dred_2641"/>
<name>A4J7U5_DESRM</name>
<dbReference type="SMART" id="SM00448">
    <property type="entry name" value="REC"/>
    <property type="match status" value="1"/>
</dbReference>
<dbReference type="GO" id="GO:0006355">
    <property type="term" value="P:regulation of DNA-templated transcription"/>
    <property type="evidence" value="ECO:0007669"/>
    <property type="project" value="InterPro"/>
</dbReference>
<dbReference type="GO" id="GO:0000976">
    <property type="term" value="F:transcription cis-regulatory region binding"/>
    <property type="evidence" value="ECO:0007669"/>
    <property type="project" value="TreeGrafter"/>
</dbReference>
<evidence type="ECO:0000259" key="8">
    <source>
        <dbReference type="PROSITE" id="PS50110"/>
    </source>
</evidence>
<dbReference type="InterPro" id="IPR001789">
    <property type="entry name" value="Sig_transdc_resp-reg_receiver"/>
</dbReference>
<dbReference type="PANTHER" id="PTHR48111:SF54">
    <property type="entry name" value="STAGE 0 SPORULATION PROTEIN A HOMOLOG"/>
    <property type="match status" value="1"/>
</dbReference>
<dbReference type="HOGENOM" id="CLU_000445_30_4_9"/>
<dbReference type="OrthoDB" id="9790454at2"/>
<dbReference type="RefSeq" id="WP_011878945.1">
    <property type="nucleotide sequence ID" value="NC_009253.1"/>
</dbReference>
<evidence type="ECO:0000256" key="4">
    <source>
        <dbReference type="ARBA" id="ARBA00023163"/>
    </source>
</evidence>
<dbReference type="PROSITE" id="PS51755">
    <property type="entry name" value="OMPR_PHOB"/>
    <property type="match status" value="1"/>
</dbReference>
<feature type="domain" description="OmpR/PhoB-type" evidence="9">
    <location>
        <begin position="133"/>
        <end position="232"/>
    </location>
</feature>
<keyword evidence="11" id="KW-1185">Reference proteome</keyword>
<dbReference type="CDD" id="cd00383">
    <property type="entry name" value="trans_reg_C"/>
    <property type="match status" value="1"/>
</dbReference>
<dbReference type="GO" id="GO:0000156">
    <property type="term" value="F:phosphorelay response regulator activity"/>
    <property type="evidence" value="ECO:0007669"/>
    <property type="project" value="TreeGrafter"/>
</dbReference>
<organism evidence="10 11">
    <name type="scientific">Desulforamulus reducens (strain ATCC BAA-1160 / DSM 100696 / MI-1)</name>
    <name type="common">Desulfotomaculum reducens</name>
    <dbReference type="NCBI Taxonomy" id="349161"/>
    <lineage>
        <taxon>Bacteria</taxon>
        <taxon>Bacillati</taxon>
        <taxon>Bacillota</taxon>
        <taxon>Clostridia</taxon>
        <taxon>Eubacteriales</taxon>
        <taxon>Peptococcaceae</taxon>
        <taxon>Desulforamulus</taxon>
    </lineage>
</organism>
<dbReference type="GO" id="GO:0005829">
    <property type="term" value="C:cytosol"/>
    <property type="evidence" value="ECO:0007669"/>
    <property type="project" value="TreeGrafter"/>
</dbReference>
<evidence type="ECO:0000256" key="3">
    <source>
        <dbReference type="ARBA" id="ARBA00023125"/>
    </source>
</evidence>
<dbReference type="InterPro" id="IPR036388">
    <property type="entry name" value="WH-like_DNA-bd_sf"/>
</dbReference>
<proteinExistence type="predicted"/>
<dbReference type="Gene3D" id="6.10.250.690">
    <property type="match status" value="1"/>
</dbReference>
<protein>
    <recommendedName>
        <fullName evidence="1">Stage 0 sporulation protein A homolog</fullName>
    </recommendedName>
</protein>